<feature type="coiled-coil region" evidence="1">
    <location>
        <begin position="119"/>
        <end position="238"/>
    </location>
</feature>
<dbReference type="OMA" id="FTIQDFM"/>
<feature type="compositionally biased region" description="Polar residues" evidence="2">
    <location>
        <begin position="440"/>
        <end position="465"/>
    </location>
</feature>
<dbReference type="InParanoid" id="Q23CS9"/>
<feature type="region of interest" description="Disordered" evidence="2">
    <location>
        <begin position="428"/>
        <end position="465"/>
    </location>
</feature>
<organism evidence="3 4">
    <name type="scientific">Tetrahymena thermophila (strain SB210)</name>
    <dbReference type="NCBI Taxonomy" id="312017"/>
    <lineage>
        <taxon>Eukaryota</taxon>
        <taxon>Sar</taxon>
        <taxon>Alveolata</taxon>
        <taxon>Ciliophora</taxon>
        <taxon>Intramacronucleata</taxon>
        <taxon>Oligohymenophorea</taxon>
        <taxon>Hymenostomatida</taxon>
        <taxon>Tetrahymenina</taxon>
        <taxon>Tetrahymenidae</taxon>
        <taxon>Tetrahymena</taxon>
    </lineage>
</organism>
<gene>
    <name evidence="3" type="ORF">TTHERM_00052610</name>
</gene>
<dbReference type="AlphaFoldDB" id="Q23CS9"/>
<evidence type="ECO:0000256" key="1">
    <source>
        <dbReference type="SAM" id="Coils"/>
    </source>
</evidence>
<accession>Q23CS9</accession>
<proteinExistence type="predicted"/>
<dbReference type="GeneID" id="7843967"/>
<evidence type="ECO:0000313" key="4">
    <source>
        <dbReference type="Proteomes" id="UP000009168"/>
    </source>
</evidence>
<keyword evidence="4" id="KW-1185">Reference proteome</keyword>
<feature type="region of interest" description="Disordered" evidence="2">
    <location>
        <begin position="372"/>
        <end position="400"/>
    </location>
</feature>
<feature type="coiled-coil region" evidence="1">
    <location>
        <begin position="619"/>
        <end position="730"/>
    </location>
</feature>
<feature type="region of interest" description="Disordered" evidence="2">
    <location>
        <begin position="35"/>
        <end position="56"/>
    </location>
</feature>
<dbReference type="KEGG" id="tet:TTHERM_00052610"/>
<dbReference type="Proteomes" id="UP000009168">
    <property type="component" value="Unassembled WGS sequence"/>
</dbReference>
<keyword evidence="1" id="KW-0175">Coiled coil</keyword>
<dbReference type="HOGENOM" id="CLU_375775_0_0_1"/>
<name>Q23CS9_TETTS</name>
<reference evidence="4" key="1">
    <citation type="journal article" date="2006" name="PLoS Biol.">
        <title>Macronuclear genome sequence of the ciliate Tetrahymena thermophila, a model eukaryote.</title>
        <authorList>
            <person name="Eisen J.A."/>
            <person name="Coyne R.S."/>
            <person name="Wu M."/>
            <person name="Wu D."/>
            <person name="Thiagarajan M."/>
            <person name="Wortman J.R."/>
            <person name="Badger J.H."/>
            <person name="Ren Q."/>
            <person name="Amedeo P."/>
            <person name="Jones K.M."/>
            <person name="Tallon L.J."/>
            <person name="Delcher A.L."/>
            <person name="Salzberg S.L."/>
            <person name="Silva J.C."/>
            <person name="Haas B.J."/>
            <person name="Majoros W.H."/>
            <person name="Farzad M."/>
            <person name="Carlton J.M."/>
            <person name="Smith R.K. Jr."/>
            <person name="Garg J."/>
            <person name="Pearlman R.E."/>
            <person name="Karrer K.M."/>
            <person name="Sun L."/>
            <person name="Manning G."/>
            <person name="Elde N.C."/>
            <person name="Turkewitz A.P."/>
            <person name="Asai D.J."/>
            <person name="Wilkes D.E."/>
            <person name="Wang Y."/>
            <person name="Cai H."/>
            <person name="Collins K."/>
            <person name="Stewart B.A."/>
            <person name="Lee S.R."/>
            <person name="Wilamowska K."/>
            <person name="Weinberg Z."/>
            <person name="Ruzzo W.L."/>
            <person name="Wloga D."/>
            <person name="Gaertig J."/>
            <person name="Frankel J."/>
            <person name="Tsao C.-C."/>
            <person name="Gorovsky M.A."/>
            <person name="Keeling P.J."/>
            <person name="Waller R.F."/>
            <person name="Patron N.J."/>
            <person name="Cherry J.M."/>
            <person name="Stover N.A."/>
            <person name="Krieger C.J."/>
            <person name="del Toro C."/>
            <person name="Ryder H.F."/>
            <person name="Williamson S.C."/>
            <person name="Barbeau R.A."/>
            <person name="Hamilton E.P."/>
            <person name="Orias E."/>
        </authorList>
    </citation>
    <scope>NUCLEOTIDE SEQUENCE [LARGE SCALE GENOMIC DNA]</scope>
    <source>
        <strain evidence="4">SB210</strain>
    </source>
</reference>
<sequence length="739" mass="85871">MDPKTTQITIDKKVLQKTKALFSFVKSKIPLIKGSAENTPSNQSSTKNQSDFKQSQQQQIIHEEDFQLKIDNVCNADLLESIEKLINSNTEQRELVISDQLFSEISFMMLRVADFVQFTLNEREEVAQFKQDYQSLKKENEQLKSVIDGFNDSMIQYENSHKKEFIEMQVQYQNEIEALNKQIEILIQEKNLQKKLQDEQIVALINVKEHVNQLTLQNNSLQNTLNTLNIEMVKLKAIHQGEVSDTMHEKSFKSIMTSKNTKHRILSFLTFKQILKLRLLNREYNLIITRDFQLQRLLINNIAFNFTQKTRELYNRANFFQSLAENIPDEVLKVSILKYLCQRHKVGDLMVPSLNSAQLIIEGLLFQSESESNGSTSNLSTRGSIPQSPQSSFINSTNNDAQQLNSGNVDLLSEFLTGEENVNINENQQQQLQQEQNKQSIANNKVNGSSQPQENTPQAKQSKTQKTISFMKKLFDKKETPTNADNSQKAQTITNVSRNTLEKTFLSNENVTEEIANKLIQDMNIKLLIDNRVLQLFREEKDIVLKQLKIEQDEVIQKIQALTVKYSQDPKKISYFLETLESSFCNIYVFSKFLYQESKALYNLQSYLSYELIQNKMKLQDVQNKLEDTTTSKQALEQMKDYLSQKLKETEKKNLQSDTIFLKNNKLIQELKDDNNNLQQKIQSIEKSKIKSDNNLKILAKEVRNLMRKNTELTAKYEKLLKNMNYLKEALSNFKILEE</sequence>
<dbReference type="RefSeq" id="XP_001014957.1">
    <property type="nucleotide sequence ID" value="XM_001014957.1"/>
</dbReference>
<evidence type="ECO:0000256" key="2">
    <source>
        <dbReference type="SAM" id="MobiDB-lite"/>
    </source>
</evidence>
<protein>
    <submittedName>
        <fullName evidence="3">Uncharacterized protein</fullName>
    </submittedName>
</protein>
<feature type="compositionally biased region" description="Low complexity" evidence="2">
    <location>
        <begin position="428"/>
        <end position="439"/>
    </location>
</feature>
<evidence type="ECO:0000313" key="3">
    <source>
        <dbReference type="EMBL" id="EAR94508.1"/>
    </source>
</evidence>
<feature type="compositionally biased region" description="Polar residues" evidence="2">
    <location>
        <begin position="36"/>
        <end position="53"/>
    </location>
</feature>
<dbReference type="EMBL" id="GG662712">
    <property type="protein sequence ID" value="EAR94508.1"/>
    <property type="molecule type" value="Genomic_DNA"/>
</dbReference>